<evidence type="ECO:0000313" key="2">
    <source>
        <dbReference type="EMBL" id="CAH2097441.1"/>
    </source>
</evidence>
<sequence length="248" mass="28258">MSAQIVSAERGELVTFGGIISASGNTIPLLFIFPRVYYNDHLEDAINYWRDNGIVCLSFPPHMTHRLQSLDVGVFGLLKSKLKTSFNDCDGDFPPRTPPNLSRDALPPLLSEHFASTVIDFDNPAPSTSKVLKKPEIIRAFPKVQRGTQTKKRIEELEKIKHIKRLEKEHKSKAREIKRALSLLNEDCDKSSKPKRNKTKEIKTNSSDSEDVSLRESSASPFDVFDKMEEEDDMKSLFNKYLSFYNVH</sequence>
<protein>
    <recommendedName>
        <fullName evidence="4">DDE-1 domain-containing protein</fullName>
    </recommendedName>
</protein>
<name>A0AAU9UCV5_EUPED</name>
<evidence type="ECO:0000313" key="3">
    <source>
        <dbReference type="Proteomes" id="UP001153954"/>
    </source>
</evidence>
<dbReference type="EMBL" id="CAKOGL010000018">
    <property type="protein sequence ID" value="CAH2097441.1"/>
    <property type="molecule type" value="Genomic_DNA"/>
</dbReference>
<accession>A0AAU9UCV5</accession>
<organism evidence="2 3">
    <name type="scientific">Euphydryas editha</name>
    <name type="common">Edith's checkerspot</name>
    <dbReference type="NCBI Taxonomy" id="104508"/>
    <lineage>
        <taxon>Eukaryota</taxon>
        <taxon>Metazoa</taxon>
        <taxon>Ecdysozoa</taxon>
        <taxon>Arthropoda</taxon>
        <taxon>Hexapoda</taxon>
        <taxon>Insecta</taxon>
        <taxon>Pterygota</taxon>
        <taxon>Neoptera</taxon>
        <taxon>Endopterygota</taxon>
        <taxon>Lepidoptera</taxon>
        <taxon>Glossata</taxon>
        <taxon>Ditrysia</taxon>
        <taxon>Papilionoidea</taxon>
        <taxon>Nymphalidae</taxon>
        <taxon>Nymphalinae</taxon>
        <taxon>Euphydryas</taxon>
    </lineage>
</organism>
<gene>
    <name evidence="2" type="ORF">EEDITHA_LOCUS12668</name>
</gene>
<evidence type="ECO:0008006" key="4">
    <source>
        <dbReference type="Google" id="ProtNLM"/>
    </source>
</evidence>
<keyword evidence="3" id="KW-1185">Reference proteome</keyword>
<dbReference type="Proteomes" id="UP001153954">
    <property type="component" value="Unassembled WGS sequence"/>
</dbReference>
<reference evidence="2" key="1">
    <citation type="submission" date="2022-03" db="EMBL/GenBank/DDBJ databases">
        <authorList>
            <person name="Tunstrom K."/>
        </authorList>
    </citation>
    <scope>NUCLEOTIDE SEQUENCE</scope>
</reference>
<feature type="region of interest" description="Disordered" evidence="1">
    <location>
        <begin position="188"/>
        <end position="218"/>
    </location>
</feature>
<proteinExistence type="predicted"/>
<evidence type="ECO:0000256" key="1">
    <source>
        <dbReference type="SAM" id="MobiDB-lite"/>
    </source>
</evidence>
<dbReference type="AlphaFoldDB" id="A0AAU9UCV5"/>
<comment type="caution">
    <text evidence="2">The sequence shown here is derived from an EMBL/GenBank/DDBJ whole genome shotgun (WGS) entry which is preliminary data.</text>
</comment>